<comment type="catalytic activity">
    <reaction evidence="7 9 10">
        <text>2-(2-carboxy-4-methylthiazol-5-yl)ethyl phosphate + 4-amino-2-methyl-5-(diphosphooxymethyl)pyrimidine + 2 H(+) = thiamine phosphate + CO2 + diphosphate</text>
        <dbReference type="Rhea" id="RHEA:47848"/>
        <dbReference type="ChEBI" id="CHEBI:15378"/>
        <dbReference type="ChEBI" id="CHEBI:16526"/>
        <dbReference type="ChEBI" id="CHEBI:33019"/>
        <dbReference type="ChEBI" id="CHEBI:37575"/>
        <dbReference type="ChEBI" id="CHEBI:57841"/>
        <dbReference type="ChEBI" id="CHEBI:62890"/>
        <dbReference type="EC" id="2.5.1.3"/>
    </reaction>
</comment>
<evidence type="ECO:0000256" key="7">
    <source>
        <dbReference type="ARBA" id="ARBA00047851"/>
    </source>
</evidence>
<gene>
    <name evidence="9 13" type="primary">thiE</name>
    <name evidence="13" type="ORF">HMPREF0551_0038</name>
</gene>
<dbReference type="NCBIfam" id="TIGR00693">
    <property type="entry name" value="thiE"/>
    <property type="match status" value="1"/>
</dbReference>
<dbReference type="InterPro" id="IPR036206">
    <property type="entry name" value="ThiamineP_synth_sf"/>
</dbReference>
<evidence type="ECO:0000256" key="11">
    <source>
        <dbReference type="RuleBase" id="RU004253"/>
    </source>
</evidence>
<name>E7RU72_9BURK</name>
<dbReference type="STRING" id="887898.HMPREF0551_0038"/>
<dbReference type="GO" id="GO:0009229">
    <property type="term" value="P:thiamine diphosphate biosynthetic process"/>
    <property type="evidence" value="ECO:0007669"/>
    <property type="project" value="UniProtKB-UniRule"/>
</dbReference>
<comment type="function">
    <text evidence="9">Condenses 4-methyl-5-(beta-hydroxyethyl)thiazole monophosphate (THZ-P) and 2-methyl-4-amino-5-hydroxymethyl pyrimidine pyrophosphate (HMP-PP) to form thiamine monophosphate (TMP).</text>
</comment>
<feature type="binding site" evidence="9">
    <location>
        <position position="87"/>
    </location>
    <ligand>
        <name>4-amino-2-methyl-5-(diphosphooxymethyl)pyrimidine</name>
        <dbReference type="ChEBI" id="CHEBI:57841"/>
    </ligand>
</feature>
<dbReference type="HAMAP" id="MF_00097">
    <property type="entry name" value="TMP_synthase"/>
    <property type="match status" value="1"/>
</dbReference>
<evidence type="ECO:0000259" key="12">
    <source>
        <dbReference type="Pfam" id="PF02581"/>
    </source>
</evidence>
<evidence type="ECO:0000313" key="14">
    <source>
        <dbReference type="Proteomes" id="UP000011021"/>
    </source>
</evidence>
<dbReference type="InterPro" id="IPR034291">
    <property type="entry name" value="TMP_synthase"/>
</dbReference>
<feature type="binding site" evidence="9">
    <location>
        <position position="126"/>
    </location>
    <ligand>
        <name>4-amino-2-methyl-5-(diphosphooxymethyl)pyrimidine</name>
        <dbReference type="ChEBI" id="CHEBI:57841"/>
    </ligand>
</feature>
<comment type="cofactor">
    <cofactor evidence="9">
        <name>Mg(2+)</name>
        <dbReference type="ChEBI" id="CHEBI:18420"/>
    </cofactor>
    <text evidence="9">Binds 1 Mg(2+) ion per subunit.</text>
</comment>
<keyword evidence="5 9" id="KW-0784">Thiamine biosynthesis</keyword>
<evidence type="ECO:0000256" key="8">
    <source>
        <dbReference type="ARBA" id="ARBA00047883"/>
    </source>
</evidence>
<evidence type="ECO:0000313" key="13">
    <source>
        <dbReference type="EMBL" id="EFV95855.1"/>
    </source>
</evidence>
<dbReference type="EMBL" id="AEQP01000001">
    <property type="protein sequence ID" value="EFV95855.1"/>
    <property type="molecule type" value="Genomic_DNA"/>
</dbReference>
<dbReference type="GO" id="GO:0009228">
    <property type="term" value="P:thiamine biosynthetic process"/>
    <property type="evidence" value="ECO:0007669"/>
    <property type="project" value="UniProtKB-KW"/>
</dbReference>
<comment type="pathway">
    <text evidence="1 9 11">Cofactor biosynthesis; thiamine diphosphate biosynthesis; thiamine phosphate from 4-amino-2-methyl-5-diphosphomethylpyrimidine and 4-methyl-5-(2-phosphoethyl)-thiazole: step 1/1.</text>
</comment>
<dbReference type="Gene3D" id="3.20.20.70">
    <property type="entry name" value="Aldolase class I"/>
    <property type="match status" value="1"/>
</dbReference>
<dbReference type="eggNOG" id="COG0352">
    <property type="taxonomic scope" value="Bacteria"/>
</dbReference>
<proteinExistence type="inferred from homology"/>
<feature type="binding site" evidence="9">
    <location>
        <begin position="55"/>
        <end position="59"/>
    </location>
    <ligand>
        <name>4-amino-2-methyl-5-(diphosphooxymethyl)pyrimidine</name>
        <dbReference type="ChEBI" id="CHEBI:57841"/>
    </ligand>
</feature>
<reference evidence="13 14" key="1">
    <citation type="submission" date="2010-12" db="EMBL/GenBank/DDBJ databases">
        <authorList>
            <person name="Muzny D."/>
            <person name="Qin X."/>
            <person name="Deng J."/>
            <person name="Jiang H."/>
            <person name="Liu Y."/>
            <person name="Qu J."/>
            <person name="Song X.-Z."/>
            <person name="Zhang L."/>
            <person name="Thornton R."/>
            <person name="Coyle M."/>
            <person name="Francisco L."/>
            <person name="Jackson L."/>
            <person name="Javaid M."/>
            <person name="Korchina V."/>
            <person name="Kovar C."/>
            <person name="Mata R."/>
            <person name="Mathew T."/>
            <person name="Ngo R."/>
            <person name="Nguyen L."/>
            <person name="Nguyen N."/>
            <person name="Okwuonu G."/>
            <person name="Ongeri F."/>
            <person name="Pham C."/>
            <person name="Simmons D."/>
            <person name="Wilczek-Boney K."/>
            <person name="Hale W."/>
            <person name="Jakkamsetti A."/>
            <person name="Pham P."/>
            <person name="Ruth R."/>
            <person name="San Lucas F."/>
            <person name="Warren J."/>
            <person name="Zhang J."/>
            <person name="Zhao Z."/>
            <person name="Zhou C."/>
            <person name="Zhu D."/>
            <person name="Lee S."/>
            <person name="Bess C."/>
            <person name="Blankenburg K."/>
            <person name="Forbes L."/>
            <person name="Fu Q."/>
            <person name="Gubbala S."/>
            <person name="Hirani K."/>
            <person name="Jayaseelan J.C."/>
            <person name="Lara F."/>
            <person name="Munidasa M."/>
            <person name="Palculict T."/>
            <person name="Patil S."/>
            <person name="Pu L.-L."/>
            <person name="Saada N."/>
            <person name="Tang L."/>
            <person name="Weissenberger G."/>
            <person name="Zhu Y."/>
            <person name="Hemphill L."/>
            <person name="Shang Y."/>
            <person name="Youmans B."/>
            <person name="Ayvaz T."/>
            <person name="Ross M."/>
            <person name="Santibanez J."/>
            <person name="Aqrawi P."/>
            <person name="Gross S."/>
            <person name="Joshi V."/>
            <person name="Fowler G."/>
            <person name="Nazareth L."/>
            <person name="Reid J."/>
            <person name="Worley K."/>
            <person name="Petrosino J."/>
            <person name="Highlander S."/>
            <person name="Gibbs R."/>
        </authorList>
    </citation>
    <scope>NUCLEOTIDE SEQUENCE [LARGE SCALE GENOMIC DNA]</scope>
    <source>
        <strain evidence="13 14">ATCC 51599</strain>
    </source>
</reference>
<comment type="catalytic activity">
    <reaction evidence="8 9 10">
        <text>2-[(2R,5Z)-2-carboxy-4-methylthiazol-5(2H)-ylidene]ethyl phosphate + 4-amino-2-methyl-5-(diphosphooxymethyl)pyrimidine + 2 H(+) = thiamine phosphate + CO2 + diphosphate</text>
        <dbReference type="Rhea" id="RHEA:47844"/>
        <dbReference type="ChEBI" id="CHEBI:15378"/>
        <dbReference type="ChEBI" id="CHEBI:16526"/>
        <dbReference type="ChEBI" id="CHEBI:33019"/>
        <dbReference type="ChEBI" id="CHEBI:37575"/>
        <dbReference type="ChEBI" id="CHEBI:57841"/>
        <dbReference type="ChEBI" id="CHEBI:62899"/>
        <dbReference type="EC" id="2.5.1.3"/>
    </reaction>
</comment>
<feature type="binding site" evidence="9">
    <location>
        <position position="155"/>
    </location>
    <ligand>
        <name>4-amino-2-methyl-5-(diphosphooxymethyl)pyrimidine</name>
        <dbReference type="ChEBI" id="CHEBI:57841"/>
    </ligand>
</feature>
<evidence type="ECO:0000256" key="5">
    <source>
        <dbReference type="ARBA" id="ARBA00022977"/>
    </source>
</evidence>
<dbReference type="InterPro" id="IPR022998">
    <property type="entry name" value="ThiamineP_synth_TenI"/>
</dbReference>
<dbReference type="AlphaFoldDB" id="E7RU72"/>
<comment type="caution">
    <text evidence="9">Lacks conserved residue(s) required for the propagation of feature annotation.</text>
</comment>
<dbReference type="GO" id="GO:0000287">
    <property type="term" value="F:magnesium ion binding"/>
    <property type="evidence" value="ECO:0007669"/>
    <property type="project" value="UniProtKB-UniRule"/>
</dbReference>
<evidence type="ECO:0000256" key="2">
    <source>
        <dbReference type="ARBA" id="ARBA00022679"/>
    </source>
</evidence>
<sequence>METAMLPASSPDHPERQARRALIRGVYAITADEGDTTRLLADVEAALSGGIRILQYRNKHANRALKRQQLEALKGVCARHQALLIVNDDWQLAAELGIDAVHLGEDDGDIEEARRALGPGSLIGVSCYASVERARALAPVADYLAFGALFASGTKPLARPAPLSVFREVQALSLARPLVGIGGIDADNIGLVLAARADAAAVIGSLFRQGDIRAAAQRLVAAAARP</sequence>
<feature type="binding site" evidence="9">
    <location>
        <position position="183"/>
    </location>
    <ligand>
        <name>2-[(2R,5Z)-2-carboxy-4-methylthiazol-5(2H)-ylidene]ethyl phosphate</name>
        <dbReference type="ChEBI" id="CHEBI:62899"/>
    </ligand>
</feature>
<dbReference type="InterPro" id="IPR013785">
    <property type="entry name" value="Aldolase_TIM"/>
</dbReference>
<accession>E7RU72</accession>
<comment type="caution">
    <text evidence="13">The sequence shown here is derived from an EMBL/GenBank/DDBJ whole genome shotgun (WGS) entry which is preliminary data.</text>
</comment>
<dbReference type="EC" id="2.5.1.3" evidence="9"/>
<dbReference type="Pfam" id="PF02581">
    <property type="entry name" value="TMP-TENI"/>
    <property type="match status" value="1"/>
</dbReference>
<dbReference type="PANTHER" id="PTHR20857:SF15">
    <property type="entry name" value="THIAMINE-PHOSPHATE SYNTHASE"/>
    <property type="match status" value="1"/>
</dbReference>
<evidence type="ECO:0000256" key="1">
    <source>
        <dbReference type="ARBA" id="ARBA00005165"/>
    </source>
</evidence>
<protein>
    <recommendedName>
        <fullName evidence="9">Thiamine-phosphate synthase</fullName>
        <shortName evidence="9">TP synthase</shortName>
        <shortName evidence="9">TPS</shortName>
        <ecNumber evidence="9">2.5.1.3</ecNumber>
    </recommendedName>
    <alternativeName>
        <fullName evidence="9">Thiamine-phosphate pyrophosphorylase</fullName>
        <shortName evidence="9">TMP pyrophosphorylase</shortName>
        <shortName evidence="9">TMP-PPase</shortName>
    </alternativeName>
</protein>
<dbReference type="Proteomes" id="UP000011021">
    <property type="component" value="Unassembled WGS sequence"/>
</dbReference>
<dbReference type="HOGENOM" id="CLU_018272_3_1_4"/>
<dbReference type="UniPathway" id="UPA00060">
    <property type="reaction ID" value="UER00141"/>
</dbReference>
<comment type="similarity">
    <text evidence="9 10">Belongs to the thiamine-phosphate synthase family.</text>
</comment>
<evidence type="ECO:0000256" key="9">
    <source>
        <dbReference type="HAMAP-Rule" id="MF_00097"/>
    </source>
</evidence>
<organism evidence="13 14">
    <name type="scientific">Lautropia mirabilis ATCC 51599</name>
    <dbReference type="NCBI Taxonomy" id="887898"/>
    <lineage>
        <taxon>Bacteria</taxon>
        <taxon>Pseudomonadati</taxon>
        <taxon>Pseudomonadota</taxon>
        <taxon>Betaproteobacteria</taxon>
        <taxon>Burkholderiales</taxon>
        <taxon>Burkholderiaceae</taxon>
        <taxon>Lautropia</taxon>
    </lineage>
</organism>
<comment type="catalytic activity">
    <reaction evidence="6 9 10">
        <text>4-methyl-5-(2-phosphooxyethyl)-thiazole + 4-amino-2-methyl-5-(diphosphooxymethyl)pyrimidine + H(+) = thiamine phosphate + diphosphate</text>
        <dbReference type="Rhea" id="RHEA:22328"/>
        <dbReference type="ChEBI" id="CHEBI:15378"/>
        <dbReference type="ChEBI" id="CHEBI:33019"/>
        <dbReference type="ChEBI" id="CHEBI:37575"/>
        <dbReference type="ChEBI" id="CHEBI:57841"/>
        <dbReference type="ChEBI" id="CHEBI:58296"/>
        <dbReference type="EC" id="2.5.1.3"/>
    </reaction>
</comment>
<evidence type="ECO:0000256" key="4">
    <source>
        <dbReference type="ARBA" id="ARBA00022842"/>
    </source>
</evidence>
<dbReference type="CDD" id="cd00564">
    <property type="entry name" value="TMP_TenI"/>
    <property type="match status" value="1"/>
</dbReference>
<evidence type="ECO:0000256" key="6">
    <source>
        <dbReference type="ARBA" id="ARBA00047334"/>
    </source>
</evidence>
<dbReference type="GO" id="GO:0004789">
    <property type="term" value="F:thiamine-phosphate diphosphorylase activity"/>
    <property type="evidence" value="ECO:0007669"/>
    <property type="project" value="UniProtKB-UniRule"/>
</dbReference>
<dbReference type="SUPFAM" id="SSF51391">
    <property type="entry name" value="Thiamin phosphate synthase"/>
    <property type="match status" value="1"/>
</dbReference>
<keyword evidence="4 9" id="KW-0460">Magnesium</keyword>
<feature type="binding site" evidence="9">
    <location>
        <position position="88"/>
    </location>
    <ligand>
        <name>Mg(2+)</name>
        <dbReference type="ChEBI" id="CHEBI:18420"/>
    </ligand>
</feature>
<keyword evidence="3 9" id="KW-0479">Metal-binding</keyword>
<dbReference type="GO" id="GO:0005737">
    <property type="term" value="C:cytoplasm"/>
    <property type="evidence" value="ECO:0007669"/>
    <property type="project" value="TreeGrafter"/>
</dbReference>
<feature type="binding site" evidence="9">
    <location>
        <position position="107"/>
    </location>
    <ligand>
        <name>Mg(2+)</name>
        <dbReference type="ChEBI" id="CHEBI:18420"/>
    </ligand>
</feature>
<evidence type="ECO:0000256" key="3">
    <source>
        <dbReference type="ARBA" id="ARBA00022723"/>
    </source>
</evidence>
<feature type="binding site" evidence="9">
    <location>
        <begin position="152"/>
        <end position="154"/>
    </location>
    <ligand>
        <name>2-[(2R,5Z)-2-carboxy-4-methylthiazol-5(2H)-ylidene]ethyl phosphate</name>
        <dbReference type="ChEBI" id="CHEBI:62899"/>
    </ligand>
</feature>
<keyword evidence="14" id="KW-1185">Reference proteome</keyword>
<keyword evidence="2 9" id="KW-0808">Transferase</keyword>
<feature type="domain" description="Thiamine phosphate synthase/TenI" evidence="12">
    <location>
        <begin position="26"/>
        <end position="205"/>
    </location>
</feature>
<dbReference type="PANTHER" id="PTHR20857">
    <property type="entry name" value="THIAMINE-PHOSPHATE PYROPHOSPHORYLASE"/>
    <property type="match status" value="1"/>
</dbReference>
<evidence type="ECO:0000256" key="10">
    <source>
        <dbReference type="RuleBase" id="RU003826"/>
    </source>
</evidence>